<keyword evidence="2" id="KW-0067">ATP-binding</keyword>
<dbReference type="EMBL" id="JAHHGZ010000049">
    <property type="protein sequence ID" value="MBW4671621.1"/>
    <property type="molecule type" value="Genomic_DNA"/>
</dbReference>
<keyword evidence="2" id="KW-0547">Nucleotide-binding</keyword>
<dbReference type="Proteomes" id="UP000729701">
    <property type="component" value="Unassembled WGS sequence"/>
</dbReference>
<evidence type="ECO:0000256" key="1">
    <source>
        <dbReference type="SAM" id="Phobius"/>
    </source>
</evidence>
<dbReference type="GO" id="GO:0005524">
    <property type="term" value="F:ATP binding"/>
    <property type="evidence" value="ECO:0007669"/>
    <property type="project" value="UniProtKB-KW"/>
</dbReference>
<evidence type="ECO:0000313" key="3">
    <source>
        <dbReference type="Proteomes" id="UP000729701"/>
    </source>
</evidence>
<sequence>MGIEINAIARKEHLGLLPVYTITALAVAITHLLAANRNYPLEILPSDPEIYVLADQRWLRYVLLNLVDTSITAMESGCIRVSASPKPINNLVHIWLDVPTHAVTSNELINLIESKDKQSQIDPKNTPMTPGMKLLLNQTLLEVMNGKLEIVPYPTTKDSSEQLTRLQLSIPSVIPEAELLSSGKESSPV</sequence>
<keyword evidence="1" id="KW-0472">Membrane</keyword>
<keyword evidence="1" id="KW-1133">Transmembrane helix</keyword>
<name>A0A951UWC7_9CYAN</name>
<reference evidence="2" key="2">
    <citation type="journal article" date="2022" name="Microbiol. Resour. Announc.">
        <title>Metagenome Sequencing to Explore Phylogenomics of Terrestrial Cyanobacteria.</title>
        <authorList>
            <person name="Ward R.D."/>
            <person name="Stajich J.E."/>
            <person name="Johansen J.R."/>
            <person name="Huntemann M."/>
            <person name="Clum A."/>
            <person name="Foster B."/>
            <person name="Foster B."/>
            <person name="Roux S."/>
            <person name="Palaniappan K."/>
            <person name="Varghese N."/>
            <person name="Mukherjee S."/>
            <person name="Reddy T.B.K."/>
            <person name="Daum C."/>
            <person name="Copeland A."/>
            <person name="Chen I.A."/>
            <person name="Ivanova N.N."/>
            <person name="Kyrpides N.C."/>
            <person name="Shapiro N."/>
            <person name="Eloe-Fadrosh E.A."/>
            <person name="Pietrasiak N."/>
        </authorList>
    </citation>
    <scope>NUCLEOTIDE SEQUENCE</scope>
    <source>
        <strain evidence="2">GSE-NOS-MK-12-04C</strain>
    </source>
</reference>
<proteinExistence type="predicted"/>
<gene>
    <name evidence="2" type="ORF">KME60_30400</name>
</gene>
<organism evidence="2 3">
    <name type="scientific">Cyanomargarita calcarea GSE-NOS-MK-12-04C</name>
    <dbReference type="NCBI Taxonomy" id="2839659"/>
    <lineage>
        <taxon>Bacteria</taxon>
        <taxon>Bacillati</taxon>
        <taxon>Cyanobacteriota</taxon>
        <taxon>Cyanophyceae</taxon>
        <taxon>Nostocales</taxon>
        <taxon>Cyanomargaritaceae</taxon>
        <taxon>Cyanomargarita</taxon>
    </lineage>
</organism>
<keyword evidence="1" id="KW-0812">Transmembrane</keyword>
<accession>A0A951UWC7</accession>
<dbReference type="SUPFAM" id="SSF55874">
    <property type="entry name" value="ATPase domain of HSP90 chaperone/DNA topoisomerase II/histidine kinase"/>
    <property type="match status" value="1"/>
</dbReference>
<evidence type="ECO:0000313" key="2">
    <source>
        <dbReference type="EMBL" id="MBW4671621.1"/>
    </source>
</evidence>
<comment type="caution">
    <text evidence="2">The sequence shown here is derived from an EMBL/GenBank/DDBJ whole genome shotgun (WGS) entry which is preliminary data.</text>
</comment>
<dbReference type="InterPro" id="IPR036890">
    <property type="entry name" value="HATPase_C_sf"/>
</dbReference>
<feature type="transmembrane region" description="Helical" evidence="1">
    <location>
        <begin position="14"/>
        <end position="34"/>
    </location>
</feature>
<protein>
    <submittedName>
        <fullName evidence="2">ATP-binding protein</fullName>
    </submittedName>
</protein>
<reference evidence="2" key="1">
    <citation type="submission" date="2021-05" db="EMBL/GenBank/DDBJ databases">
        <authorList>
            <person name="Pietrasiak N."/>
            <person name="Ward R."/>
            <person name="Stajich J.E."/>
            <person name="Kurbessoian T."/>
        </authorList>
    </citation>
    <scope>NUCLEOTIDE SEQUENCE</scope>
    <source>
        <strain evidence="2">GSE-NOS-MK-12-04C</strain>
    </source>
</reference>
<dbReference type="AlphaFoldDB" id="A0A951UWC7"/>